<accession>B0MG87</accession>
<dbReference type="AlphaFoldDB" id="B0MG87"/>
<organism evidence="1 2">
    <name type="scientific">Anaerostipes caccae (strain DSM 14662 / CCUG 47493 / JCM 13470 / NCIMB 13811 / L1-92)</name>
    <dbReference type="NCBI Taxonomy" id="411490"/>
    <lineage>
        <taxon>Bacteria</taxon>
        <taxon>Bacillati</taxon>
        <taxon>Bacillota</taxon>
        <taxon>Clostridia</taxon>
        <taxon>Lachnospirales</taxon>
        <taxon>Lachnospiraceae</taxon>
        <taxon>Anaerostipes</taxon>
    </lineage>
</organism>
<evidence type="ECO:0000313" key="2">
    <source>
        <dbReference type="Proteomes" id="UP000004935"/>
    </source>
</evidence>
<dbReference type="Proteomes" id="UP000004935">
    <property type="component" value="Unassembled WGS sequence"/>
</dbReference>
<gene>
    <name evidence="1" type="ORF">ANACAC_02597</name>
</gene>
<protein>
    <submittedName>
        <fullName evidence="1">Uncharacterized protein</fullName>
    </submittedName>
</protein>
<evidence type="ECO:0000313" key="1">
    <source>
        <dbReference type="EMBL" id="EDR96819.1"/>
    </source>
</evidence>
<keyword evidence="2" id="KW-1185">Reference proteome</keyword>
<dbReference type="HOGENOM" id="CLU_3094877_0_0_9"/>
<sequence length="51" mass="5862">MIVIQSFCFCIKTQNVKKFFTNWLGILKEKSGMITVSHKIQRKNKSEGALS</sequence>
<dbReference type="EMBL" id="ABAX03000016">
    <property type="protein sequence ID" value="EDR96819.1"/>
    <property type="molecule type" value="Genomic_DNA"/>
</dbReference>
<name>B0MG87_ANACD</name>
<reference evidence="1" key="1">
    <citation type="submission" date="2007-11" db="EMBL/GenBank/DDBJ databases">
        <authorList>
            <person name="Fulton L."/>
            <person name="Clifton S."/>
            <person name="Fulton B."/>
            <person name="Xu J."/>
            <person name="Minx P."/>
            <person name="Pepin K.H."/>
            <person name="Johnson M."/>
            <person name="Thiruvilangam P."/>
            <person name="Bhonagiri V."/>
            <person name="Nash W.E."/>
            <person name="Mardis E.R."/>
            <person name="Wilson R.K."/>
        </authorList>
    </citation>
    <scope>NUCLEOTIDE SEQUENCE [LARGE SCALE GENOMIC DNA]</scope>
    <source>
        <strain evidence="1">DSM 14662</strain>
    </source>
</reference>
<proteinExistence type="predicted"/>
<dbReference type="STRING" id="411490.ANACAC_02597"/>
<reference evidence="1" key="2">
    <citation type="submission" date="2013-11" db="EMBL/GenBank/DDBJ databases">
        <title>Draft genome sequence of Anaerostipes caccae (DSM 14662).</title>
        <authorList>
            <person name="Sudarsanam P."/>
            <person name="Ley R."/>
            <person name="Guruge J."/>
            <person name="Turnbaugh P.J."/>
            <person name="Mahowald M."/>
            <person name="Liep D."/>
            <person name="Gordon J."/>
        </authorList>
    </citation>
    <scope>NUCLEOTIDE SEQUENCE</scope>
    <source>
        <strain evidence="1">DSM 14662</strain>
    </source>
</reference>
<comment type="caution">
    <text evidence="1">The sequence shown here is derived from an EMBL/GenBank/DDBJ whole genome shotgun (WGS) entry which is preliminary data.</text>
</comment>